<dbReference type="PANTHER" id="PTHR44688:SF16">
    <property type="entry name" value="DNA-BINDING TRANSCRIPTIONAL ACTIVATOR DEVR_DOSR"/>
    <property type="match status" value="1"/>
</dbReference>
<feature type="transmembrane region" description="Helical" evidence="5">
    <location>
        <begin position="311"/>
        <end position="331"/>
    </location>
</feature>
<dbReference type="SMART" id="SM00421">
    <property type="entry name" value="HTH_LUXR"/>
    <property type="match status" value="1"/>
</dbReference>
<evidence type="ECO:0000256" key="2">
    <source>
        <dbReference type="ARBA" id="ARBA00023125"/>
    </source>
</evidence>
<feature type="transmembrane region" description="Helical" evidence="5">
    <location>
        <begin position="337"/>
        <end position="358"/>
    </location>
</feature>
<reference evidence="7" key="1">
    <citation type="journal article" date="2021" name="PeerJ">
        <title>Extensive microbial diversity within the chicken gut microbiome revealed by metagenomics and culture.</title>
        <authorList>
            <person name="Gilroy R."/>
            <person name="Ravi A."/>
            <person name="Getino M."/>
            <person name="Pursley I."/>
            <person name="Horton D.L."/>
            <person name="Alikhan N.F."/>
            <person name="Baker D."/>
            <person name="Gharbi K."/>
            <person name="Hall N."/>
            <person name="Watson M."/>
            <person name="Adriaenssens E.M."/>
            <person name="Foster-Nyarko E."/>
            <person name="Jarju S."/>
            <person name="Secka A."/>
            <person name="Antonio M."/>
            <person name="Oren A."/>
            <person name="Chaudhuri R.R."/>
            <person name="La Ragione R."/>
            <person name="Hildebrand F."/>
            <person name="Pallen M.J."/>
        </authorList>
    </citation>
    <scope>NUCLEOTIDE SEQUENCE</scope>
    <source>
        <strain evidence="7">USAMLcec12-2067</strain>
    </source>
</reference>
<dbReference type="InterPro" id="IPR016032">
    <property type="entry name" value="Sig_transdc_resp-reg_C-effctor"/>
</dbReference>
<feature type="transmembrane region" description="Helical" evidence="5">
    <location>
        <begin position="191"/>
        <end position="212"/>
    </location>
</feature>
<dbReference type="SUPFAM" id="SSF46894">
    <property type="entry name" value="C-terminal effector domain of the bipartite response regulators"/>
    <property type="match status" value="1"/>
</dbReference>
<reference evidence="7" key="2">
    <citation type="submission" date="2021-09" db="EMBL/GenBank/DDBJ databases">
        <authorList>
            <person name="Gilroy R."/>
        </authorList>
    </citation>
    <scope>NUCLEOTIDE SEQUENCE</scope>
    <source>
        <strain evidence="7">USAMLcec12-2067</strain>
    </source>
</reference>
<feature type="transmembrane region" description="Helical" evidence="5">
    <location>
        <begin position="167"/>
        <end position="185"/>
    </location>
</feature>
<sequence>MKVGERGGDGRMVEGARQGRSFDALLAAVERFAPTRRLGWAFLLAWVFCAFYTDAAGGHTGADVAASAYGAGWELFFTGLPVSMSVVMLALVVVMERRWGSPAQHAALFWVAPVATAVSTPLLFCVPADFGATVALFVAGSVLTGFGSGFMWVMWGEYYARITQEEAEFLAPSSAVLAAVLVLMVSAMDGWVALPTVTVFPLASGLCFALSWQDAVRRGTVGEYRRASEKRAHARAHDDARAGLPRVLASMGRAGFGILTACLFVCLEGSFWHEPAKNAPEAQAVILASIVFMLVVGLSATAGPRRVSLSFLYRWMCPALVIGFAALIVAGGECGAYAAYGVAIAARFAFCLITQMYFARYAVQGTATPVQSYGLGWIFVHMGDLFGVFALVFVDAGMAAGAFSLDQVAAVSMALLVVSTMFVLNDGRSFSFGTEAAAALAGASGAAVADAAMVDAQVRGADGASDGCSGAARPHPALDEDASAPGAARSGASDADDLTARIRELAARGGLTPRETEVFDLLARGRSVPYVRDALVISRETAATHAKHVYAKLGVHSRQELIDLVH</sequence>
<dbReference type="GO" id="GO:0006355">
    <property type="term" value="P:regulation of DNA-templated transcription"/>
    <property type="evidence" value="ECO:0007669"/>
    <property type="project" value="InterPro"/>
</dbReference>
<dbReference type="GO" id="GO:0003677">
    <property type="term" value="F:DNA binding"/>
    <property type="evidence" value="ECO:0007669"/>
    <property type="project" value="UniProtKB-KW"/>
</dbReference>
<dbReference type="Proteomes" id="UP000789325">
    <property type="component" value="Unassembled WGS sequence"/>
</dbReference>
<dbReference type="PANTHER" id="PTHR44688">
    <property type="entry name" value="DNA-BINDING TRANSCRIPTIONAL ACTIVATOR DEVR_DOSR"/>
    <property type="match status" value="1"/>
</dbReference>
<dbReference type="Pfam" id="PF00196">
    <property type="entry name" value="GerE"/>
    <property type="match status" value="1"/>
</dbReference>
<protein>
    <submittedName>
        <fullName evidence="7">Helix-turn-helix transcriptional regulator</fullName>
    </submittedName>
</protein>
<accession>A0A9D2VKA7</accession>
<organism evidence="7 8">
    <name type="scientific">Rubneribacter badeniensis</name>
    <dbReference type="NCBI Taxonomy" id="2070688"/>
    <lineage>
        <taxon>Bacteria</taxon>
        <taxon>Bacillati</taxon>
        <taxon>Actinomycetota</taxon>
        <taxon>Coriobacteriia</taxon>
        <taxon>Eggerthellales</taxon>
        <taxon>Eggerthellaceae</taxon>
        <taxon>Rubneribacter</taxon>
    </lineage>
</organism>
<gene>
    <name evidence="7" type="ORF">K8V16_05320</name>
</gene>
<dbReference type="Gene3D" id="1.10.10.10">
    <property type="entry name" value="Winged helix-like DNA-binding domain superfamily/Winged helix DNA-binding domain"/>
    <property type="match status" value="1"/>
</dbReference>
<dbReference type="EMBL" id="DYZL01000109">
    <property type="protein sequence ID" value="HJH43199.1"/>
    <property type="molecule type" value="Genomic_DNA"/>
</dbReference>
<feature type="transmembrane region" description="Helical" evidence="5">
    <location>
        <begin position="400"/>
        <end position="424"/>
    </location>
</feature>
<dbReference type="InterPro" id="IPR036388">
    <property type="entry name" value="WH-like_DNA-bd_sf"/>
</dbReference>
<dbReference type="InterPro" id="IPR000792">
    <property type="entry name" value="Tscrpt_reg_LuxR_C"/>
</dbReference>
<evidence type="ECO:0000256" key="3">
    <source>
        <dbReference type="ARBA" id="ARBA00023163"/>
    </source>
</evidence>
<feature type="domain" description="HTH luxR-type" evidence="6">
    <location>
        <begin position="504"/>
        <end position="566"/>
    </location>
</feature>
<feature type="transmembrane region" description="Helical" evidence="5">
    <location>
        <begin position="38"/>
        <end position="55"/>
    </location>
</feature>
<feature type="region of interest" description="Disordered" evidence="4">
    <location>
        <begin position="465"/>
        <end position="495"/>
    </location>
</feature>
<evidence type="ECO:0000313" key="7">
    <source>
        <dbReference type="EMBL" id="HJH43199.1"/>
    </source>
</evidence>
<keyword evidence="1" id="KW-0805">Transcription regulation</keyword>
<name>A0A9D2VKA7_9ACTN</name>
<feature type="transmembrane region" description="Helical" evidence="5">
    <location>
        <begin position="284"/>
        <end position="304"/>
    </location>
</feature>
<keyword evidence="2" id="KW-0238">DNA-binding</keyword>
<dbReference type="CDD" id="cd06170">
    <property type="entry name" value="LuxR_C_like"/>
    <property type="match status" value="1"/>
</dbReference>
<feature type="transmembrane region" description="Helical" evidence="5">
    <location>
        <begin position="75"/>
        <end position="94"/>
    </location>
</feature>
<evidence type="ECO:0000259" key="6">
    <source>
        <dbReference type="PROSITE" id="PS50043"/>
    </source>
</evidence>
<feature type="transmembrane region" description="Helical" evidence="5">
    <location>
        <begin position="370"/>
        <end position="394"/>
    </location>
</feature>
<keyword evidence="5" id="KW-1133">Transmembrane helix</keyword>
<dbReference type="PROSITE" id="PS50043">
    <property type="entry name" value="HTH_LUXR_2"/>
    <property type="match status" value="1"/>
</dbReference>
<keyword evidence="5" id="KW-0812">Transmembrane</keyword>
<keyword evidence="3" id="KW-0804">Transcription</keyword>
<dbReference type="AlphaFoldDB" id="A0A9D2VKA7"/>
<evidence type="ECO:0000256" key="1">
    <source>
        <dbReference type="ARBA" id="ARBA00023015"/>
    </source>
</evidence>
<evidence type="ECO:0000256" key="4">
    <source>
        <dbReference type="SAM" id="MobiDB-lite"/>
    </source>
</evidence>
<keyword evidence="5" id="KW-0472">Membrane</keyword>
<comment type="caution">
    <text evidence="7">The sequence shown here is derived from an EMBL/GenBank/DDBJ whole genome shotgun (WGS) entry which is preliminary data.</text>
</comment>
<evidence type="ECO:0000256" key="5">
    <source>
        <dbReference type="SAM" id="Phobius"/>
    </source>
</evidence>
<feature type="transmembrane region" description="Helical" evidence="5">
    <location>
        <begin position="106"/>
        <end position="124"/>
    </location>
</feature>
<feature type="transmembrane region" description="Helical" evidence="5">
    <location>
        <begin position="130"/>
        <end position="155"/>
    </location>
</feature>
<feature type="compositionally biased region" description="Low complexity" evidence="4">
    <location>
        <begin position="483"/>
        <end position="493"/>
    </location>
</feature>
<dbReference type="PRINTS" id="PR00038">
    <property type="entry name" value="HTHLUXR"/>
</dbReference>
<evidence type="ECO:0000313" key="8">
    <source>
        <dbReference type="Proteomes" id="UP000789325"/>
    </source>
</evidence>
<feature type="transmembrane region" description="Helical" evidence="5">
    <location>
        <begin position="254"/>
        <end position="272"/>
    </location>
</feature>
<proteinExistence type="predicted"/>